<dbReference type="PANTHER" id="PTHR24373">
    <property type="entry name" value="SLIT RELATED LEUCINE-RICH REPEAT NEURONAL PROTEIN"/>
    <property type="match status" value="1"/>
</dbReference>
<protein>
    <submittedName>
        <fullName evidence="6">Uncharacterized protein</fullName>
    </submittedName>
</protein>
<evidence type="ECO:0000256" key="3">
    <source>
        <dbReference type="ARBA" id="ARBA00022737"/>
    </source>
</evidence>
<dbReference type="Gene3D" id="3.80.10.10">
    <property type="entry name" value="Ribonuclease Inhibitor"/>
    <property type="match status" value="2"/>
</dbReference>
<evidence type="ECO:0000256" key="1">
    <source>
        <dbReference type="ARBA" id="ARBA00022614"/>
    </source>
</evidence>
<keyword evidence="1" id="KW-0433">Leucine-rich repeat</keyword>
<evidence type="ECO:0000313" key="6">
    <source>
        <dbReference type="EMBL" id="KAG5667929.1"/>
    </source>
</evidence>
<evidence type="ECO:0000256" key="2">
    <source>
        <dbReference type="ARBA" id="ARBA00022729"/>
    </source>
</evidence>
<dbReference type="OrthoDB" id="1394818at2759"/>
<gene>
    <name evidence="6" type="ORF">PVAND_015894</name>
</gene>
<dbReference type="GO" id="GO:0031012">
    <property type="term" value="C:extracellular matrix"/>
    <property type="evidence" value="ECO:0007669"/>
    <property type="project" value="TreeGrafter"/>
</dbReference>
<proteinExistence type="predicted"/>
<dbReference type="SMART" id="SM00369">
    <property type="entry name" value="LRR_TYP"/>
    <property type="match status" value="3"/>
</dbReference>
<dbReference type="GO" id="GO:0005615">
    <property type="term" value="C:extracellular space"/>
    <property type="evidence" value="ECO:0007669"/>
    <property type="project" value="TreeGrafter"/>
</dbReference>
<keyword evidence="2 5" id="KW-0732">Signal</keyword>
<feature type="coiled-coil region" evidence="4">
    <location>
        <begin position="279"/>
        <end position="306"/>
    </location>
</feature>
<comment type="caution">
    <text evidence="6">The sequence shown here is derived from an EMBL/GenBank/DDBJ whole genome shotgun (WGS) entry which is preliminary data.</text>
</comment>
<reference evidence="6" key="1">
    <citation type="submission" date="2021-03" db="EMBL/GenBank/DDBJ databases">
        <title>Chromosome level genome of the anhydrobiotic midge Polypedilum vanderplanki.</title>
        <authorList>
            <person name="Yoshida Y."/>
            <person name="Kikawada T."/>
            <person name="Gusev O."/>
        </authorList>
    </citation>
    <scope>NUCLEOTIDE SEQUENCE</scope>
    <source>
        <strain evidence="6">NIAS01</strain>
        <tissue evidence="6">Whole body or cell culture</tissue>
    </source>
</reference>
<evidence type="ECO:0000313" key="7">
    <source>
        <dbReference type="Proteomes" id="UP001107558"/>
    </source>
</evidence>
<dbReference type="Pfam" id="PF13855">
    <property type="entry name" value="LRR_8"/>
    <property type="match status" value="2"/>
</dbReference>
<dbReference type="EMBL" id="JADBJN010000004">
    <property type="protein sequence ID" value="KAG5667929.1"/>
    <property type="molecule type" value="Genomic_DNA"/>
</dbReference>
<sequence>MNRLSIFLLFIPIFTIEAWRIGRTDASLFSIFPPMKYEDTSVTCNFNIIPPSSLWLQTEVEYYSCDVQTDFTYSNLRVNAITENHMNGKTNDDVKVLIIDGRQMNFVPFNFENFFPNLIGIKIDGTDLMYIGKNDLSPFTKLEYLEVTNSQIQVIFKDSFAMNTKLKSINLLGNPILYIDRNVFDSLNDLSYLYLSTTVCMMGTTDAETTAAVANLKTLITQNCGNTNFMLRTVADLYESIRNNDNCEPFECPVTEEPCEIEECDKECLDRENVLMKNLTQITKDLNTCEGEKDELQKDIQPLQEKLDDCLNPVNGTCRFRDVSDVYGYSCLANNVKIEGNETIEWKGQHSGNFNDSQVQTLIISYQSTKNIPKNPAKAFVNLKTFVIENCKLERIQKSDFNDLSKIERLEIIGNSISIIESGSFDVLTVLTYLDLSNNNLNSLPGKAFDKLNALLILNLSKNKLTSLRFDLISSSPKITHFYANDNSLSTMDINFVWRLQKASIIDLSGNDCDLKFDKIENLSASFIGFFNRIIENC</sequence>
<organism evidence="6 7">
    <name type="scientific">Polypedilum vanderplanki</name>
    <name type="common">Sleeping chironomid midge</name>
    <dbReference type="NCBI Taxonomy" id="319348"/>
    <lineage>
        <taxon>Eukaryota</taxon>
        <taxon>Metazoa</taxon>
        <taxon>Ecdysozoa</taxon>
        <taxon>Arthropoda</taxon>
        <taxon>Hexapoda</taxon>
        <taxon>Insecta</taxon>
        <taxon>Pterygota</taxon>
        <taxon>Neoptera</taxon>
        <taxon>Endopterygota</taxon>
        <taxon>Diptera</taxon>
        <taxon>Nematocera</taxon>
        <taxon>Chironomoidea</taxon>
        <taxon>Chironomidae</taxon>
        <taxon>Chironominae</taxon>
        <taxon>Polypedilum</taxon>
        <taxon>Polypedilum</taxon>
    </lineage>
</organism>
<dbReference type="InterPro" id="IPR001611">
    <property type="entry name" value="Leu-rich_rpt"/>
</dbReference>
<dbReference type="InterPro" id="IPR050328">
    <property type="entry name" value="Dev_Immune_Receptor"/>
</dbReference>
<dbReference type="AlphaFoldDB" id="A0A9J6BDG9"/>
<evidence type="ECO:0000256" key="4">
    <source>
        <dbReference type="SAM" id="Coils"/>
    </source>
</evidence>
<dbReference type="PROSITE" id="PS51450">
    <property type="entry name" value="LRR"/>
    <property type="match status" value="1"/>
</dbReference>
<dbReference type="SUPFAM" id="SSF52058">
    <property type="entry name" value="L domain-like"/>
    <property type="match status" value="1"/>
</dbReference>
<accession>A0A9J6BDG9</accession>
<feature type="signal peptide" evidence="5">
    <location>
        <begin position="1"/>
        <end position="18"/>
    </location>
</feature>
<keyword evidence="3" id="KW-0677">Repeat</keyword>
<dbReference type="Proteomes" id="UP001107558">
    <property type="component" value="Chromosome 4"/>
</dbReference>
<feature type="chain" id="PRO_5039947145" evidence="5">
    <location>
        <begin position="19"/>
        <end position="538"/>
    </location>
</feature>
<keyword evidence="7" id="KW-1185">Reference proteome</keyword>
<keyword evidence="4" id="KW-0175">Coiled coil</keyword>
<dbReference type="PANTHER" id="PTHR24373:SF386">
    <property type="entry name" value="PROTEIN ARTICHOKE-LIKE"/>
    <property type="match status" value="1"/>
</dbReference>
<dbReference type="InterPro" id="IPR003591">
    <property type="entry name" value="Leu-rich_rpt_typical-subtyp"/>
</dbReference>
<dbReference type="PRINTS" id="PR00019">
    <property type="entry name" value="LEURICHRPT"/>
</dbReference>
<evidence type="ECO:0000256" key="5">
    <source>
        <dbReference type="SAM" id="SignalP"/>
    </source>
</evidence>
<name>A0A9J6BDG9_POLVA</name>
<dbReference type="InterPro" id="IPR032675">
    <property type="entry name" value="LRR_dom_sf"/>
</dbReference>